<dbReference type="PANTHER" id="PTHR36405">
    <property type="entry name" value="BNAA10G09140D PROTEIN"/>
    <property type="match status" value="1"/>
</dbReference>
<dbReference type="EMBL" id="PKPP01010927">
    <property type="protein sequence ID" value="PWA45130.1"/>
    <property type="molecule type" value="Genomic_DNA"/>
</dbReference>
<gene>
    <name evidence="2" type="ORF">CTI12_AA520320</name>
</gene>
<proteinExistence type="predicted"/>
<comment type="caution">
    <text evidence="2">The sequence shown here is derived from an EMBL/GenBank/DDBJ whole genome shotgun (WGS) entry which is preliminary data.</text>
</comment>
<evidence type="ECO:0000313" key="3">
    <source>
        <dbReference type="Proteomes" id="UP000245207"/>
    </source>
</evidence>
<feature type="compositionally biased region" description="Basic and acidic residues" evidence="1">
    <location>
        <begin position="88"/>
        <end position="97"/>
    </location>
</feature>
<feature type="compositionally biased region" description="Polar residues" evidence="1">
    <location>
        <begin position="76"/>
        <end position="86"/>
    </location>
</feature>
<evidence type="ECO:0000256" key="1">
    <source>
        <dbReference type="SAM" id="MobiDB-lite"/>
    </source>
</evidence>
<evidence type="ECO:0000313" key="2">
    <source>
        <dbReference type="EMBL" id="PWA45130.1"/>
    </source>
</evidence>
<organism evidence="2 3">
    <name type="scientific">Artemisia annua</name>
    <name type="common">Sweet wormwood</name>
    <dbReference type="NCBI Taxonomy" id="35608"/>
    <lineage>
        <taxon>Eukaryota</taxon>
        <taxon>Viridiplantae</taxon>
        <taxon>Streptophyta</taxon>
        <taxon>Embryophyta</taxon>
        <taxon>Tracheophyta</taxon>
        <taxon>Spermatophyta</taxon>
        <taxon>Magnoliopsida</taxon>
        <taxon>eudicotyledons</taxon>
        <taxon>Gunneridae</taxon>
        <taxon>Pentapetalae</taxon>
        <taxon>asterids</taxon>
        <taxon>campanulids</taxon>
        <taxon>Asterales</taxon>
        <taxon>Asteraceae</taxon>
        <taxon>Asteroideae</taxon>
        <taxon>Anthemideae</taxon>
        <taxon>Artemisiinae</taxon>
        <taxon>Artemisia</taxon>
    </lineage>
</organism>
<dbReference type="PANTHER" id="PTHR36405:SF5">
    <property type="match status" value="1"/>
</dbReference>
<sequence length="164" mass="18130">MVRASENVKVKEGGGGVGTIRIGATGKVSALMMQELDTNVKPSSKKICVETRKMQTAPVSVDCGGSKKRLKRMMSLNRSGPSNAPDQTRPEKKENTRKGSQKIPMLDSEDSWMDKTPIRGKERKKVTQRIVETVDVKCGKNDGDWSIIPIGNQLRRLSFSKILD</sequence>
<dbReference type="AlphaFoldDB" id="A0A2U1L7Z2"/>
<keyword evidence="3" id="KW-1185">Reference proteome</keyword>
<dbReference type="Proteomes" id="UP000245207">
    <property type="component" value="Unassembled WGS sequence"/>
</dbReference>
<dbReference type="OrthoDB" id="670923at2759"/>
<protein>
    <submittedName>
        <fullName evidence="2">Uncharacterized protein</fullName>
    </submittedName>
</protein>
<reference evidence="2 3" key="1">
    <citation type="journal article" date="2018" name="Mol. Plant">
        <title>The genome of Artemisia annua provides insight into the evolution of Asteraceae family and artemisinin biosynthesis.</title>
        <authorList>
            <person name="Shen Q."/>
            <person name="Zhang L."/>
            <person name="Liao Z."/>
            <person name="Wang S."/>
            <person name="Yan T."/>
            <person name="Shi P."/>
            <person name="Liu M."/>
            <person name="Fu X."/>
            <person name="Pan Q."/>
            <person name="Wang Y."/>
            <person name="Lv Z."/>
            <person name="Lu X."/>
            <person name="Zhang F."/>
            <person name="Jiang W."/>
            <person name="Ma Y."/>
            <person name="Chen M."/>
            <person name="Hao X."/>
            <person name="Li L."/>
            <person name="Tang Y."/>
            <person name="Lv G."/>
            <person name="Zhou Y."/>
            <person name="Sun X."/>
            <person name="Brodelius P.E."/>
            <person name="Rose J.K.C."/>
            <person name="Tang K."/>
        </authorList>
    </citation>
    <scope>NUCLEOTIDE SEQUENCE [LARGE SCALE GENOMIC DNA]</scope>
    <source>
        <strain evidence="3">cv. Huhao1</strain>
        <tissue evidence="2">Leaf</tissue>
    </source>
</reference>
<name>A0A2U1L7Z2_ARTAN</name>
<accession>A0A2U1L7Z2</accession>
<feature type="region of interest" description="Disordered" evidence="1">
    <location>
        <begin position="57"/>
        <end position="114"/>
    </location>
</feature>